<dbReference type="OMA" id="ILQWHHM"/>
<sequence>MGYAGAVPDEELDKKPDKKPSVLPSLLLGLGLGGFVDGIVLHEILQWHHMISGAEPTDTLAGLELNVIADGFFHVATWLLVWAGSILTLVSWRQGRLAPTWSFHFGLLLLGWGVFNVVEGVIDHQILGVHHVRDDLGAPLSWDIGFLIFGLALIGAGWLLYRRGSRPREIAVRAGS</sequence>
<name>A0A653FKR0_MYCSM</name>
<gene>
    <name evidence="1" type="ORF">BIN_B_04627</name>
</gene>
<evidence type="ECO:0000313" key="1">
    <source>
        <dbReference type="EMBL" id="VTP10285.1"/>
    </source>
</evidence>
<reference evidence="1" key="1">
    <citation type="submission" date="2019-05" db="EMBL/GenBank/DDBJ databases">
        <authorList>
            <person name="Naeem R."/>
            <person name="Antony C."/>
            <person name="Guan Q."/>
        </authorList>
    </citation>
    <scope>NUCLEOTIDE SEQUENCE</scope>
    <source>
        <strain evidence="1">1</strain>
    </source>
</reference>
<dbReference type="RefSeq" id="WP_011731443.1">
    <property type="nucleotide sequence ID" value="NZ_JAJFOG010000001.1"/>
</dbReference>
<dbReference type="EMBL" id="LR589653">
    <property type="protein sequence ID" value="VTP10285.1"/>
    <property type="molecule type" value="Genomic_DNA"/>
</dbReference>
<dbReference type="InterPro" id="IPR018719">
    <property type="entry name" value="DUF2243_membrane"/>
</dbReference>
<proteinExistence type="predicted"/>
<dbReference type="Pfam" id="PF10002">
    <property type="entry name" value="DUF2243"/>
    <property type="match status" value="1"/>
</dbReference>
<dbReference type="AlphaFoldDB" id="A0A653FKR0"/>
<protein>
    <submittedName>
        <fullName evidence="1">Uncharacterized protein</fullName>
    </submittedName>
</protein>
<accession>A0A653FKR0</accession>
<organism evidence="1">
    <name type="scientific">Mycolicibacterium smegmatis</name>
    <name type="common">Mycobacterium smegmatis</name>
    <dbReference type="NCBI Taxonomy" id="1772"/>
    <lineage>
        <taxon>Bacteria</taxon>
        <taxon>Bacillati</taxon>
        <taxon>Actinomycetota</taxon>
        <taxon>Actinomycetes</taxon>
        <taxon>Mycobacteriales</taxon>
        <taxon>Mycobacteriaceae</taxon>
        <taxon>Mycolicibacterium</taxon>
    </lineage>
</organism>